<comment type="caution">
    <text evidence="2">The sequence shown here is derived from an EMBL/GenBank/DDBJ whole genome shotgun (WGS) entry which is preliminary data.</text>
</comment>
<dbReference type="Proteomes" id="UP000642070">
    <property type="component" value="Unassembled WGS sequence"/>
</dbReference>
<sequence length="92" mass="9676">MTSTAPSPIANFTGTRAFEDLPHSCRCSVRWAGSRTCHCAVAGCHLTFTSVGAFDAHRKGGRCNPPAEVGLVLIPGRAYEVWGTRAAEGEAA</sequence>
<proteinExistence type="predicted"/>
<evidence type="ECO:0000313" key="2">
    <source>
        <dbReference type="EMBL" id="GGM53515.1"/>
    </source>
</evidence>
<feature type="domain" description="Phage FDXHR zinc binding" evidence="1">
    <location>
        <begin position="23"/>
        <end position="69"/>
    </location>
</feature>
<protein>
    <recommendedName>
        <fullName evidence="1">Phage FDXHR zinc binding domain-containing protein</fullName>
    </recommendedName>
</protein>
<dbReference type="EMBL" id="BMPI01000035">
    <property type="protein sequence ID" value="GGM53515.1"/>
    <property type="molecule type" value="Genomic_DNA"/>
</dbReference>
<dbReference type="Pfam" id="PF24071">
    <property type="entry name" value="Phage_zn_bind_3"/>
    <property type="match status" value="1"/>
</dbReference>
<reference evidence="2" key="2">
    <citation type="submission" date="2020-09" db="EMBL/GenBank/DDBJ databases">
        <authorList>
            <person name="Sun Q."/>
            <person name="Ohkuma M."/>
        </authorList>
    </citation>
    <scope>NUCLEOTIDE SEQUENCE</scope>
    <source>
        <strain evidence="2">JCM 19831</strain>
    </source>
</reference>
<dbReference type="AlphaFoldDB" id="A0A917X265"/>
<evidence type="ECO:0000259" key="1">
    <source>
        <dbReference type="Pfam" id="PF24071"/>
    </source>
</evidence>
<accession>A0A917X265</accession>
<dbReference type="RefSeq" id="WP_190253697.1">
    <property type="nucleotide sequence ID" value="NZ_BMPI01000035.1"/>
</dbReference>
<dbReference type="InterPro" id="IPR058158">
    <property type="entry name" value="Phage_zn-bd_3"/>
</dbReference>
<keyword evidence="3" id="KW-1185">Reference proteome</keyword>
<organism evidence="2 3">
    <name type="scientific">Dactylosporangium sucinum</name>
    <dbReference type="NCBI Taxonomy" id="1424081"/>
    <lineage>
        <taxon>Bacteria</taxon>
        <taxon>Bacillati</taxon>
        <taxon>Actinomycetota</taxon>
        <taxon>Actinomycetes</taxon>
        <taxon>Micromonosporales</taxon>
        <taxon>Micromonosporaceae</taxon>
        <taxon>Dactylosporangium</taxon>
    </lineage>
</organism>
<gene>
    <name evidence="2" type="ORF">GCM10007977_063880</name>
</gene>
<evidence type="ECO:0000313" key="3">
    <source>
        <dbReference type="Proteomes" id="UP000642070"/>
    </source>
</evidence>
<reference evidence="2" key="1">
    <citation type="journal article" date="2014" name="Int. J. Syst. Evol. Microbiol.">
        <title>Complete genome sequence of Corynebacterium casei LMG S-19264T (=DSM 44701T), isolated from a smear-ripened cheese.</title>
        <authorList>
            <consortium name="US DOE Joint Genome Institute (JGI-PGF)"/>
            <person name="Walter F."/>
            <person name="Albersmeier A."/>
            <person name="Kalinowski J."/>
            <person name="Ruckert C."/>
        </authorList>
    </citation>
    <scope>NUCLEOTIDE SEQUENCE</scope>
    <source>
        <strain evidence="2">JCM 19831</strain>
    </source>
</reference>
<name>A0A917X265_9ACTN</name>